<evidence type="ECO:0000256" key="2">
    <source>
        <dbReference type="ARBA" id="ARBA00023242"/>
    </source>
</evidence>
<keyword evidence="5" id="KW-1185">Reference proteome</keyword>
<gene>
    <name evidence="4" type="ORF">WJX84_002034</name>
</gene>
<proteinExistence type="predicted"/>
<dbReference type="AlphaFoldDB" id="A0AAW1SIC8"/>
<keyword evidence="2" id="KW-0539">Nucleus</keyword>
<dbReference type="InterPro" id="IPR051767">
    <property type="entry name" value="Nucleoporin_NUP42"/>
</dbReference>
<feature type="compositionally biased region" description="Low complexity" evidence="3">
    <location>
        <begin position="251"/>
        <end position="269"/>
    </location>
</feature>
<dbReference type="PANTHER" id="PTHR46527:SF1">
    <property type="entry name" value="NUCLEOPORIN NUP42"/>
    <property type="match status" value="1"/>
</dbReference>
<feature type="compositionally biased region" description="Polar residues" evidence="3">
    <location>
        <begin position="65"/>
        <end position="74"/>
    </location>
</feature>
<dbReference type="PANTHER" id="PTHR46527">
    <property type="entry name" value="NUCLEOPORIN-LIKE PROTEIN 2"/>
    <property type="match status" value="1"/>
</dbReference>
<dbReference type="Proteomes" id="UP001485043">
    <property type="component" value="Unassembled WGS sequence"/>
</dbReference>
<accession>A0AAW1SIC8</accession>
<evidence type="ECO:0000256" key="3">
    <source>
        <dbReference type="SAM" id="MobiDB-lite"/>
    </source>
</evidence>
<feature type="compositionally biased region" description="Polar residues" evidence="3">
    <location>
        <begin position="9"/>
        <end position="25"/>
    </location>
</feature>
<dbReference type="GO" id="GO:0005634">
    <property type="term" value="C:nucleus"/>
    <property type="evidence" value="ECO:0007669"/>
    <property type="project" value="UniProtKB-SubCell"/>
</dbReference>
<organism evidence="4 5">
    <name type="scientific">Apatococcus fuscideae</name>
    <dbReference type="NCBI Taxonomy" id="2026836"/>
    <lineage>
        <taxon>Eukaryota</taxon>
        <taxon>Viridiplantae</taxon>
        <taxon>Chlorophyta</taxon>
        <taxon>core chlorophytes</taxon>
        <taxon>Trebouxiophyceae</taxon>
        <taxon>Chlorellales</taxon>
        <taxon>Chlorellaceae</taxon>
        <taxon>Apatococcus</taxon>
    </lineage>
</organism>
<evidence type="ECO:0000313" key="5">
    <source>
        <dbReference type="Proteomes" id="UP001485043"/>
    </source>
</evidence>
<comment type="caution">
    <text evidence="4">The sequence shown here is derived from an EMBL/GenBank/DDBJ whole genome shotgun (WGS) entry which is preliminary data.</text>
</comment>
<reference evidence="4 5" key="1">
    <citation type="journal article" date="2024" name="Nat. Commun.">
        <title>Phylogenomics reveals the evolutionary origins of lichenization in chlorophyte algae.</title>
        <authorList>
            <person name="Puginier C."/>
            <person name="Libourel C."/>
            <person name="Otte J."/>
            <person name="Skaloud P."/>
            <person name="Haon M."/>
            <person name="Grisel S."/>
            <person name="Petersen M."/>
            <person name="Berrin J.G."/>
            <person name="Delaux P.M."/>
            <person name="Dal Grande F."/>
            <person name="Keller J."/>
        </authorList>
    </citation>
    <scope>NUCLEOTIDE SEQUENCE [LARGE SCALE GENOMIC DNA]</scope>
    <source>
        <strain evidence="4 5">SAG 2523</strain>
    </source>
</reference>
<feature type="region of interest" description="Disordered" evidence="3">
    <location>
        <begin position="235"/>
        <end position="343"/>
    </location>
</feature>
<name>A0AAW1SIC8_9CHLO</name>
<feature type="region of interest" description="Disordered" evidence="3">
    <location>
        <begin position="195"/>
        <end position="222"/>
    </location>
</feature>
<protein>
    <submittedName>
        <fullName evidence="4">Uncharacterized protein</fullName>
    </submittedName>
</protein>
<dbReference type="EMBL" id="JALJOV010001583">
    <property type="protein sequence ID" value="KAK9846028.1"/>
    <property type="molecule type" value="Genomic_DNA"/>
</dbReference>
<sequence length="343" mass="34801">MGRKGGNRGNYNDQGFSQPHSSGQAWGSGYRQPAQQPQQSSRQGAWGSGFAAGAPAGQNRFGALANSNTQTNGGNAEHRSPRGGQQQVSWRKTVEEDVLGPWRMWPLSCYAHTATNPGPVKNDVEGTEMSMEELHWQDLQAIRAGQSGQSLQQAFQAAAAQQKQLFQALARADKPPTLGGPPVSPAAFGGGDLKPGFGGQGAFGSEPQQPSPFGGAAGATTFGAGAQPATAFGKPAGPFGSQAAPITFGNPGASGASQSAPAFGAAARPQSPFGANPPAPTAQPSPFGAQTDPAQAPSAFGTPTASSPGAAGRSDPSNGSPWAAQFFERGKIPDDPPPLEVCG</sequence>
<feature type="region of interest" description="Disordered" evidence="3">
    <location>
        <begin position="1"/>
        <end position="92"/>
    </location>
</feature>
<comment type="subcellular location">
    <subcellularLocation>
        <location evidence="1">Nucleus</location>
    </subcellularLocation>
</comment>
<evidence type="ECO:0000256" key="1">
    <source>
        <dbReference type="ARBA" id="ARBA00004123"/>
    </source>
</evidence>
<feature type="compositionally biased region" description="Low complexity" evidence="3">
    <location>
        <begin position="29"/>
        <end position="45"/>
    </location>
</feature>
<evidence type="ECO:0000313" key="4">
    <source>
        <dbReference type="EMBL" id="KAK9846028.1"/>
    </source>
</evidence>